<keyword evidence="5" id="KW-1185">Reference proteome</keyword>
<dbReference type="GO" id="GO:0005524">
    <property type="term" value="F:ATP binding"/>
    <property type="evidence" value="ECO:0007669"/>
    <property type="project" value="UniProtKB-KW"/>
</dbReference>
<feature type="domain" description="Orc1-like AAA ATPase" evidence="3">
    <location>
        <begin position="7"/>
        <end position="173"/>
    </location>
</feature>
<evidence type="ECO:0000256" key="2">
    <source>
        <dbReference type="ARBA" id="ARBA00022840"/>
    </source>
</evidence>
<name>A0A411YEH5_9ACTN</name>
<accession>A0A411YEH5</accession>
<keyword evidence="2" id="KW-0067">ATP-binding</keyword>
<dbReference type="SUPFAM" id="SSF52540">
    <property type="entry name" value="P-loop containing nucleoside triphosphate hydrolases"/>
    <property type="match status" value="1"/>
</dbReference>
<dbReference type="Pfam" id="PF13191">
    <property type="entry name" value="AAA_16"/>
    <property type="match status" value="1"/>
</dbReference>
<sequence>MAMETTLPGREHAVGVLRRELDQTLASHGGLVLVTGEAGIGKSTLVTDALAWARQENALVATGACWEHGGAPGYWPWTQVLRAVERSAPATCLGDPPDPMLCRLLGDDDTPVPARDGHAEFQLADAVTSVLVRASQYRPVVVALEDLHWADPASLRLLEFAAAHTWYEQVLVIGTYRDDEVEAGDHPAQAPLSTLATKATHVALSGLDEAAVGELYVSVTGHVPEDALVAEVRRRTGGNPFFVEQTARVSGPGDSLGVAAAGLRATLERRLSLLPDEVRNVLALASVLGTDFPIGLLVAVDGRPREELREWLGIAGRARLLYEPEPDRLAFSHELVREALYDALDDKEARRLHAEVVAAIEQAPHLARGAALAELAHHACRAYPEIAHDRALGHVLAAAREAACRLAFDEAIAHYVLALDKEADPGCPALAVEPSTRGKRAQVTLELAETRQHAGDLAGARRAYLDVVATARELGDPRLLGQAALGIHELGSSEDDWLGDLALLEEAREHLEDGVVTDPLAVRLMSAVSRVRHHWSASVADNRELAARALELARDAGDDHTLGFALLARHDAIWTPGTADERLALADEMRVVAHRRDDTDLDLQGSLLRMTALLERGDPRGLREHEAFVAATDRSGLPRWRFVAQSRQATLATLQGRFDEAEAHLEAARELGGHLGEVDTVHLWQAQRFELELLRGRFDEAAAVLDTLESPHGLSAFDAAKLAVNRGDATAALGHLEAATLEAASLPGEFGTAGLRLMAQLAAASGESERCEQARAALASVIGDWGMQGAAAAIDGPLRLWAAVIDTAQQGFDEAVEGFAAAARAAERLGARPWIAEAWLGEAETRLRRGGADDAEMAARLLASVVEEADDLGMAHVISRADVVRASLGTVSSTDAPSPRESSDRRTGQFRFDGQVWTLGFAGVTVHMGDAKGLHDLQTLVRHAGSQIQAVQLANPEGGAEVEASRRLGGDAMLDEQAKVAFRDRLTELDEAIDQATTAHDDRRAAQLDAERQTLLDELRRATGLGGRTRRLGDEAERARKTVTARIRDVLRRLDHRHPPLAEHLRASVSTGASCRYDPTEGVAWTF</sequence>
<dbReference type="InterPro" id="IPR027417">
    <property type="entry name" value="P-loop_NTPase"/>
</dbReference>
<organism evidence="4 5">
    <name type="scientific">Egibacter rhizosphaerae</name>
    <dbReference type="NCBI Taxonomy" id="1670831"/>
    <lineage>
        <taxon>Bacteria</taxon>
        <taxon>Bacillati</taxon>
        <taxon>Actinomycetota</taxon>
        <taxon>Nitriliruptoria</taxon>
        <taxon>Egibacterales</taxon>
        <taxon>Egibacteraceae</taxon>
        <taxon>Egibacter</taxon>
    </lineage>
</organism>
<proteinExistence type="predicted"/>
<evidence type="ECO:0000313" key="5">
    <source>
        <dbReference type="Proteomes" id="UP000291469"/>
    </source>
</evidence>
<dbReference type="OrthoDB" id="134712at2"/>
<dbReference type="Proteomes" id="UP000291469">
    <property type="component" value="Chromosome"/>
</dbReference>
<dbReference type="PANTHER" id="PTHR16305">
    <property type="entry name" value="TESTICULAR SOLUBLE ADENYLYL CYCLASE"/>
    <property type="match status" value="1"/>
</dbReference>
<dbReference type="PANTHER" id="PTHR16305:SF28">
    <property type="entry name" value="GUANYLATE CYCLASE DOMAIN-CONTAINING PROTEIN"/>
    <property type="match status" value="1"/>
</dbReference>
<keyword evidence="1" id="KW-0547">Nucleotide-binding</keyword>
<dbReference type="RefSeq" id="WP_131154605.1">
    <property type="nucleotide sequence ID" value="NZ_CP036402.1"/>
</dbReference>
<dbReference type="AlphaFoldDB" id="A0A411YEH5"/>
<evidence type="ECO:0000259" key="3">
    <source>
        <dbReference type="Pfam" id="PF13191"/>
    </source>
</evidence>
<evidence type="ECO:0000256" key="1">
    <source>
        <dbReference type="ARBA" id="ARBA00022741"/>
    </source>
</evidence>
<dbReference type="GO" id="GO:0004016">
    <property type="term" value="F:adenylate cyclase activity"/>
    <property type="evidence" value="ECO:0007669"/>
    <property type="project" value="TreeGrafter"/>
</dbReference>
<dbReference type="InterPro" id="IPR041664">
    <property type="entry name" value="AAA_16"/>
</dbReference>
<dbReference type="KEGG" id="erz:ER308_08630"/>
<dbReference type="EMBL" id="CP036402">
    <property type="protein sequence ID" value="QBI19608.1"/>
    <property type="molecule type" value="Genomic_DNA"/>
</dbReference>
<protein>
    <submittedName>
        <fullName evidence="4">ATPase</fullName>
    </submittedName>
</protein>
<dbReference type="GO" id="GO:0005737">
    <property type="term" value="C:cytoplasm"/>
    <property type="evidence" value="ECO:0007669"/>
    <property type="project" value="TreeGrafter"/>
</dbReference>
<gene>
    <name evidence="4" type="ORF">ER308_08630</name>
</gene>
<evidence type="ECO:0000313" key="4">
    <source>
        <dbReference type="EMBL" id="QBI19608.1"/>
    </source>
</evidence>
<reference evidence="4 5" key="1">
    <citation type="submission" date="2019-01" db="EMBL/GenBank/DDBJ databases">
        <title>Egibacter rhizosphaerae EGI 80759T.</title>
        <authorList>
            <person name="Chen D.-D."/>
            <person name="Tian Y."/>
            <person name="Jiao J.-Y."/>
            <person name="Zhang X.-T."/>
            <person name="Zhang Y.-G."/>
            <person name="Zhang Y."/>
            <person name="Xiao M."/>
            <person name="Shu W.-S."/>
            <person name="Li W.-J."/>
        </authorList>
    </citation>
    <scope>NUCLEOTIDE SEQUENCE [LARGE SCALE GENOMIC DNA]</scope>
    <source>
        <strain evidence="4 5">EGI 80759</strain>
    </source>
</reference>